<proteinExistence type="predicted"/>
<feature type="domain" description="NmrA-like" evidence="1">
    <location>
        <begin position="5"/>
        <end position="237"/>
    </location>
</feature>
<dbReference type="PANTHER" id="PTHR47129">
    <property type="entry name" value="QUINONE OXIDOREDUCTASE 2"/>
    <property type="match status" value="1"/>
</dbReference>
<protein>
    <recommendedName>
        <fullName evidence="1">NmrA-like domain-containing protein</fullName>
    </recommendedName>
</protein>
<dbReference type="Proteomes" id="UP000326565">
    <property type="component" value="Unassembled WGS sequence"/>
</dbReference>
<organism evidence="2 3">
    <name type="scientific">Aspergillus leporis</name>
    <dbReference type="NCBI Taxonomy" id="41062"/>
    <lineage>
        <taxon>Eukaryota</taxon>
        <taxon>Fungi</taxon>
        <taxon>Dikarya</taxon>
        <taxon>Ascomycota</taxon>
        <taxon>Pezizomycotina</taxon>
        <taxon>Eurotiomycetes</taxon>
        <taxon>Eurotiomycetidae</taxon>
        <taxon>Eurotiales</taxon>
        <taxon>Aspergillaceae</taxon>
        <taxon>Aspergillus</taxon>
        <taxon>Aspergillus subgen. Circumdati</taxon>
    </lineage>
</organism>
<dbReference type="CDD" id="cd05269">
    <property type="entry name" value="TMR_SDR_a"/>
    <property type="match status" value="1"/>
</dbReference>
<gene>
    <name evidence="2" type="ORF">BDV29DRAFT_167300</name>
</gene>
<dbReference type="InterPro" id="IPR008030">
    <property type="entry name" value="NmrA-like"/>
</dbReference>
<dbReference type="EMBL" id="ML732163">
    <property type="protein sequence ID" value="KAB8077896.1"/>
    <property type="molecule type" value="Genomic_DNA"/>
</dbReference>
<dbReference type="InterPro" id="IPR052718">
    <property type="entry name" value="NmrA-type_oxidoreductase"/>
</dbReference>
<keyword evidence="3" id="KW-1185">Reference proteome</keyword>
<dbReference type="PANTHER" id="PTHR47129:SF1">
    <property type="entry name" value="NMRA-LIKE DOMAIN-CONTAINING PROTEIN"/>
    <property type="match status" value="1"/>
</dbReference>
<dbReference type="SUPFAM" id="SSF51735">
    <property type="entry name" value="NAD(P)-binding Rossmann-fold domains"/>
    <property type="match status" value="1"/>
</dbReference>
<evidence type="ECO:0000259" key="1">
    <source>
        <dbReference type="Pfam" id="PF05368"/>
    </source>
</evidence>
<sequence>MTLKYLITGATGGLGEKILEYFVANRPTHEFAAASSKESNRKQFEARGIAFRQVNYDDLATLDAAFQDVENLLFVSTNVFDNERRRKQHQNFVDAAKRNGVKHVWYTSLAFGGFTDDSKAAVQQVHLETEAMLKKSGVTYTSVREAAYTEAFPVFLNWYPDSTSMRLPTDDPIAFTLRTELGEATARLMIAGGHENEIVLLTAEETIRPSEVVDVINQTTGRQVKFERVSLEDYPRIAGEKDQGGKPKAFFEMTLTWYEGIAKGELAVTHSLMRELLGREPTRPKDAIAGLLRENPDYTWHQNYV</sequence>
<dbReference type="AlphaFoldDB" id="A0A5N5XB62"/>
<dbReference type="OrthoDB" id="419598at2759"/>
<reference evidence="2 3" key="1">
    <citation type="submission" date="2019-04" db="EMBL/GenBank/DDBJ databases">
        <title>Friends and foes A comparative genomics study of 23 Aspergillus species from section Flavi.</title>
        <authorList>
            <consortium name="DOE Joint Genome Institute"/>
            <person name="Kjaerbolling I."/>
            <person name="Vesth T."/>
            <person name="Frisvad J.C."/>
            <person name="Nybo J.L."/>
            <person name="Theobald S."/>
            <person name="Kildgaard S."/>
            <person name="Isbrandt T."/>
            <person name="Kuo A."/>
            <person name="Sato A."/>
            <person name="Lyhne E.K."/>
            <person name="Kogle M.E."/>
            <person name="Wiebenga A."/>
            <person name="Kun R.S."/>
            <person name="Lubbers R.J."/>
            <person name="Makela M.R."/>
            <person name="Barry K."/>
            <person name="Chovatia M."/>
            <person name="Clum A."/>
            <person name="Daum C."/>
            <person name="Haridas S."/>
            <person name="He G."/>
            <person name="LaButti K."/>
            <person name="Lipzen A."/>
            <person name="Mondo S."/>
            <person name="Riley R."/>
            <person name="Salamov A."/>
            <person name="Simmons B.A."/>
            <person name="Magnuson J.K."/>
            <person name="Henrissat B."/>
            <person name="Mortensen U.H."/>
            <person name="Larsen T.O."/>
            <person name="Devries R.P."/>
            <person name="Grigoriev I.V."/>
            <person name="Machida M."/>
            <person name="Baker S.E."/>
            <person name="Andersen M.R."/>
        </authorList>
    </citation>
    <scope>NUCLEOTIDE SEQUENCE [LARGE SCALE GENOMIC DNA]</scope>
    <source>
        <strain evidence="2 3">CBS 151.66</strain>
    </source>
</reference>
<name>A0A5N5XB62_9EURO</name>
<evidence type="ECO:0000313" key="2">
    <source>
        <dbReference type="EMBL" id="KAB8077896.1"/>
    </source>
</evidence>
<dbReference type="Gene3D" id="3.90.25.10">
    <property type="entry name" value="UDP-galactose 4-epimerase, domain 1"/>
    <property type="match status" value="1"/>
</dbReference>
<dbReference type="InterPro" id="IPR036291">
    <property type="entry name" value="NAD(P)-bd_dom_sf"/>
</dbReference>
<dbReference type="Gene3D" id="3.40.50.720">
    <property type="entry name" value="NAD(P)-binding Rossmann-like Domain"/>
    <property type="match status" value="1"/>
</dbReference>
<accession>A0A5N5XB62</accession>
<dbReference type="Pfam" id="PF05368">
    <property type="entry name" value="NmrA"/>
    <property type="match status" value="1"/>
</dbReference>
<evidence type="ECO:0000313" key="3">
    <source>
        <dbReference type="Proteomes" id="UP000326565"/>
    </source>
</evidence>